<dbReference type="RefSeq" id="WP_054360368.1">
    <property type="nucleotide sequence ID" value="NZ_LJYW01000001.1"/>
</dbReference>
<dbReference type="Proteomes" id="UP000048984">
    <property type="component" value="Unassembled WGS sequence"/>
</dbReference>
<gene>
    <name evidence="2" type="ORF">ABB55_19905</name>
</gene>
<dbReference type="AlphaFoldDB" id="A0A0P6VSK9"/>
<name>A0A0P6VSK9_9HYPH</name>
<comment type="caution">
    <text evidence="2">The sequence shown here is derived from an EMBL/GenBank/DDBJ whole genome shotgun (WGS) entry which is preliminary data.</text>
</comment>
<dbReference type="Pfam" id="PF13302">
    <property type="entry name" value="Acetyltransf_3"/>
    <property type="match status" value="1"/>
</dbReference>
<dbReference type="Gene3D" id="3.40.630.30">
    <property type="match status" value="1"/>
</dbReference>
<reference evidence="2 3" key="1">
    <citation type="submission" date="2015-09" db="EMBL/GenBank/DDBJ databases">
        <authorList>
            <person name="Jackson K.R."/>
            <person name="Lunt B.L."/>
            <person name="Fisher J.N.B."/>
            <person name="Gardner A.V."/>
            <person name="Bailey M.E."/>
            <person name="Deus L.M."/>
            <person name="Earl A.S."/>
            <person name="Gibby P.D."/>
            <person name="Hartmann K.A."/>
            <person name="Liu J.E."/>
            <person name="Manci A.M."/>
            <person name="Nielsen D.A."/>
            <person name="Solomon M.B."/>
            <person name="Breakwell D.P."/>
            <person name="Burnett S.H."/>
            <person name="Grose J.H."/>
        </authorList>
    </citation>
    <scope>NUCLEOTIDE SEQUENCE [LARGE SCALE GENOMIC DNA]</scope>
    <source>
        <strain evidence="2 3">16</strain>
    </source>
</reference>
<evidence type="ECO:0000259" key="1">
    <source>
        <dbReference type="PROSITE" id="PS51186"/>
    </source>
</evidence>
<organism evidence="2 3">
    <name type="scientific">Prosthecodimorpha hirschii</name>
    <dbReference type="NCBI Taxonomy" id="665126"/>
    <lineage>
        <taxon>Bacteria</taxon>
        <taxon>Pseudomonadati</taxon>
        <taxon>Pseudomonadota</taxon>
        <taxon>Alphaproteobacteria</taxon>
        <taxon>Hyphomicrobiales</taxon>
        <taxon>Ancalomicrobiaceae</taxon>
        <taxon>Prosthecodimorpha</taxon>
    </lineage>
</organism>
<dbReference type="GO" id="GO:0008999">
    <property type="term" value="F:protein-N-terminal-alanine acetyltransferase activity"/>
    <property type="evidence" value="ECO:0007669"/>
    <property type="project" value="TreeGrafter"/>
</dbReference>
<accession>A0A0P6VSK9</accession>
<protein>
    <recommendedName>
        <fullName evidence="1">N-acetyltransferase domain-containing protein</fullName>
    </recommendedName>
</protein>
<dbReference type="SUPFAM" id="SSF55729">
    <property type="entry name" value="Acyl-CoA N-acyltransferases (Nat)"/>
    <property type="match status" value="1"/>
</dbReference>
<dbReference type="InterPro" id="IPR051908">
    <property type="entry name" value="Ribosomal_N-acetyltransferase"/>
</dbReference>
<dbReference type="PANTHER" id="PTHR43441">
    <property type="entry name" value="RIBOSOMAL-PROTEIN-SERINE ACETYLTRANSFERASE"/>
    <property type="match status" value="1"/>
</dbReference>
<dbReference type="GO" id="GO:1990189">
    <property type="term" value="F:protein N-terminal-serine acetyltransferase activity"/>
    <property type="evidence" value="ECO:0007669"/>
    <property type="project" value="TreeGrafter"/>
</dbReference>
<dbReference type="FunFam" id="3.40.630.30:FF:000047">
    <property type="entry name" value="Acetyltransferase, GNAT family"/>
    <property type="match status" value="1"/>
</dbReference>
<evidence type="ECO:0000313" key="3">
    <source>
        <dbReference type="Proteomes" id="UP000048984"/>
    </source>
</evidence>
<dbReference type="PROSITE" id="PS51186">
    <property type="entry name" value="GNAT"/>
    <property type="match status" value="1"/>
</dbReference>
<dbReference type="InterPro" id="IPR000182">
    <property type="entry name" value="GNAT_dom"/>
</dbReference>
<dbReference type="EMBL" id="LJYW01000001">
    <property type="protein sequence ID" value="KPL54200.1"/>
    <property type="molecule type" value="Genomic_DNA"/>
</dbReference>
<reference evidence="2 3" key="2">
    <citation type="submission" date="2015-10" db="EMBL/GenBank/DDBJ databases">
        <title>Draft Genome Sequence of Prosthecomicrobium hirschii ATCC 27832.</title>
        <authorList>
            <person name="Daniel J."/>
            <person name="Givan S.A."/>
            <person name="Brun Y.V."/>
            <person name="Brown P.J."/>
        </authorList>
    </citation>
    <scope>NUCLEOTIDE SEQUENCE [LARGE SCALE GENOMIC DNA]</scope>
    <source>
        <strain evidence="2 3">16</strain>
    </source>
</reference>
<evidence type="ECO:0000313" key="2">
    <source>
        <dbReference type="EMBL" id="KPL54200.1"/>
    </source>
</evidence>
<dbReference type="STRING" id="665126.ABB55_19905"/>
<sequence length="222" mass="24510">MTAPKPALPPQPVTREGRFARIEKLDAARHGPDIWAGGVADPAVWTWLAYGPFADEAAFQAWLGTRDSLTDPLYFAILDKATGKALGCATLMEIRPASGVIEVGHIFFSPTLQKTPIATEAIHLLMHYVFEDLGNRRFEWKCDNGNGPSKRAAVRFGFLPEGVFRQHMIVKGRNRDTAWFSILDSEWPALKAAYAAWLAPENFDADGHQKQSLGTFTGKARG</sequence>
<dbReference type="PANTHER" id="PTHR43441:SF2">
    <property type="entry name" value="FAMILY ACETYLTRANSFERASE, PUTATIVE (AFU_ORTHOLOGUE AFUA_7G00850)-RELATED"/>
    <property type="match status" value="1"/>
</dbReference>
<keyword evidence="3" id="KW-1185">Reference proteome</keyword>
<feature type="domain" description="N-acetyltransferase" evidence="1">
    <location>
        <begin position="32"/>
        <end position="176"/>
    </location>
</feature>
<dbReference type="InterPro" id="IPR016181">
    <property type="entry name" value="Acyl_CoA_acyltransferase"/>
</dbReference>
<proteinExistence type="predicted"/>